<dbReference type="PROSITE" id="PS51186">
    <property type="entry name" value="GNAT"/>
    <property type="match status" value="1"/>
</dbReference>
<dbReference type="Pfam" id="PF13673">
    <property type="entry name" value="Acetyltransf_10"/>
    <property type="match status" value="1"/>
</dbReference>
<feature type="compositionally biased region" description="Basic and acidic residues" evidence="3">
    <location>
        <begin position="145"/>
        <end position="172"/>
    </location>
</feature>
<dbReference type="Gene3D" id="3.40.630.30">
    <property type="match status" value="1"/>
</dbReference>
<reference evidence="5" key="2">
    <citation type="submission" date="2021-04" db="EMBL/GenBank/DDBJ databases">
        <authorList>
            <person name="Gilroy R."/>
        </authorList>
    </citation>
    <scope>NUCLEOTIDE SEQUENCE</scope>
    <source>
        <strain evidence="5">ChiGjej1B1-1692</strain>
    </source>
</reference>
<protein>
    <submittedName>
        <fullName evidence="5">GNAT family N-acetyltransferase</fullName>
        <ecNumber evidence="5">2.3.1.-</ecNumber>
    </submittedName>
</protein>
<dbReference type="InterPro" id="IPR016181">
    <property type="entry name" value="Acyl_CoA_acyltransferase"/>
</dbReference>
<dbReference type="SUPFAM" id="SSF55729">
    <property type="entry name" value="Acyl-CoA N-acyltransferases (Nat)"/>
    <property type="match status" value="1"/>
</dbReference>
<comment type="caution">
    <text evidence="5">The sequence shown here is derived from an EMBL/GenBank/DDBJ whole genome shotgun (WGS) entry which is preliminary data.</text>
</comment>
<sequence length="172" mass="20009">MIRKMQAGDIDRVAEIWLDTNLKAHDFIPSEYWKENYEAVKEMISQAEVYVYIDENKNELQGFIGLDEEYIAGIFVRSEAQSRGIGKCLLDRAKEEKRKLTLNVYAQNPGAVRFYQREGFRIAEEDNDGDTGEKEYLMCWESENDPDRRGSVSGPEERNVCRMPGDREKKQP</sequence>
<dbReference type="AlphaFoldDB" id="A0A9D2NU28"/>
<proteinExistence type="predicted"/>
<dbReference type="GO" id="GO:0016747">
    <property type="term" value="F:acyltransferase activity, transferring groups other than amino-acyl groups"/>
    <property type="evidence" value="ECO:0007669"/>
    <property type="project" value="InterPro"/>
</dbReference>
<evidence type="ECO:0000259" key="4">
    <source>
        <dbReference type="PROSITE" id="PS51186"/>
    </source>
</evidence>
<dbReference type="InterPro" id="IPR000182">
    <property type="entry name" value="GNAT_dom"/>
</dbReference>
<name>A0A9D2NU28_9FIRM</name>
<keyword evidence="2 5" id="KW-0012">Acyltransferase</keyword>
<evidence type="ECO:0000313" key="5">
    <source>
        <dbReference type="EMBL" id="HJC37927.1"/>
    </source>
</evidence>
<dbReference type="EMBL" id="DWWK01000031">
    <property type="protein sequence ID" value="HJC37927.1"/>
    <property type="molecule type" value="Genomic_DNA"/>
</dbReference>
<evidence type="ECO:0000256" key="1">
    <source>
        <dbReference type="ARBA" id="ARBA00022679"/>
    </source>
</evidence>
<reference evidence="5" key="1">
    <citation type="journal article" date="2021" name="PeerJ">
        <title>Extensive microbial diversity within the chicken gut microbiome revealed by metagenomics and culture.</title>
        <authorList>
            <person name="Gilroy R."/>
            <person name="Ravi A."/>
            <person name="Getino M."/>
            <person name="Pursley I."/>
            <person name="Horton D.L."/>
            <person name="Alikhan N.F."/>
            <person name="Baker D."/>
            <person name="Gharbi K."/>
            <person name="Hall N."/>
            <person name="Watson M."/>
            <person name="Adriaenssens E.M."/>
            <person name="Foster-Nyarko E."/>
            <person name="Jarju S."/>
            <person name="Secka A."/>
            <person name="Antonio M."/>
            <person name="Oren A."/>
            <person name="Chaudhuri R.R."/>
            <person name="La Ragione R."/>
            <person name="Hildebrand F."/>
            <person name="Pallen M.J."/>
        </authorList>
    </citation>
    <scope>NUCLEOTIDE SEQUENCE</scope>
    <source>
        <strain evidence="5">ChiGjej1B1-1692</strain>
    </source>
</reference>
<dbReference type="PANTHER" id="PTHR43800:SF1">
    <property type="entry name" value="PEPTIDYL-LYSINE N-ACETYLTRANSFERASE YJAB"/>
    <property type="match status" value="1"/>
</dbReference>
<dbReference type="PANTHER" id="PTHR43800">
    <property type="entry name" value="PEPTIDYL-LYSINE N-ACETYLTRANSFERASE YJAB"/>
    <property type="match status" value="1"/>
</dbReference>
<feature type="domain" description="N-acetyltransferase" evidence="4">
    <location>
        <begin position="1"/>
        <end position="143"/>
    </location>
</feature>
<feature type="region of interest" description="Disordered" evidence="3">
    <location>
        <begin position="142"/>
        <end position="172"/>
    </location>
</feature>
<gene>
    <name evidence="5" type="ORF">H9757_02515</name>
</gene>
<evidence type="ECO:0000256" key="2">
    <source>
        <dbReference type="ARBA" id="ARBA00023315"/>
    </source>
</evidence>
<accession>A0A9D2NU28</accession>
<dbReference type="CDD" id="cd04301">
    <property type="entry name" value="NAT_SF"/>
    <property type="match status" value="1"/>
</dbReference>
<dbReference type="EC" id="2.3.1.-" evidence="5"/>
<evidence type="ECO:0000256" key="3">
    <source>
        <dbReference type="SAM" id="MobiDB-lite"/>
    </source>
</evidence>
<evidence type="ECO:0000313" key="6">
    <source>
        <dbReference type="Proteomes" id="UP000823894"/>
    </source>
</evidence>
<dbReference type="Proteomes" id="UP000823894">
    <property type="component" value="Unassembled WGS sequence"/>
</dbReference>
<keyword evidence="1 5" id="KW-0808">Transferase</keyword>
<organism evidence="5 6">
    <name type="scientific">Candidatus Mediterraneibacter faecigallinarum</name>
    <dbReference type="NCBI Taxonomy" id="2838669"/>
    <lineage>
        <taxon>Bacteria</taxon>
        <taxon>Bacillati</taxon>
        <taxon>Bacillota</taxon>
        <taxon>Clostridia</taxon>
        <taxon>Lachnospirales</taxon>
        <taxon>Lachnospiraceae</taxon>
        <taxon>Mediterraneibacter</taxon>
    </lineage>
</organism>